<dbReference type="Gene3D" id="2.60.120.200">
    <property type="match status" value="1"/>
</dbReference>
<name>A0A381UXX3_9ZZZZ</name>
<reference evidence="1" key="1">
    <citation type="submission" date="2018-05" db="EMBL/GenBank/DDBJ databases">
        <authorList>
            <person name="Lanie J.A."/>
            <person name="Ng W.-L."/>
            <person name="Kazmierczak K.M."/>
            <person name="Andrzejewski T.M."/>
            <person name="Davidsen T.M."/>
            <person name="Wayne K.J."/>
            <person name="Tettelin H."/>
            <person name="Glass J.I."/>
            <person name="Rusch D."/>
            <person name="Podicherti R."/>
            <person name="Tsui H.-C.T."/>
            <person name="Winkler M.E."/>
        </authorList>
    </citation>
    <scope>NUCLEOTIDE SEQUENCE</scope>
</reference>
<evidence type="ECO:0000313" key="1">
    <source>
        <dbReference type="EMBL" id="SVA31813.1"/>
    </source>
</evidence>
<dbReference type="AlphaFoldDB" id="A0A381UXX3"/>
<accession>A0A381UXX3</accession>
<sequence>MYIRFVILFSSLLVGQYQYQEMGGMNDPPNLYDPLYQSSLIIPYFEPFSNFKLENINSANEIWGLEYFMNRHGTNSWLESFDDNISLALRVFPKDVAAMNNCSSSNKCPDLDTLVCCSSRDRCEVKVYPHHTKGAFYYGWAFMIPEDFTFQKEGNDSANLGKKTRHFIAQWHQAYVYESTRRDPNHRGLKVKWKYNQTVDCNGRKLNLRGKPPITFNLMHDDTDNDHRLDLVISYGTQYNFHWLENCIPDINSVKGGRQYRLENIVQPGVWVSILTEINWSTEFDDGYMCVWINDQPYQIQVKDGVRYLTNNSAMPPSKLKGANLYIDSQGYAQPNYLKLGHYRSNMSVPHTIFIDDVQIVSDPTN</sequence>
<dbReference type="EMBL" id="UINC01007172">
    <property type="protein sequence ID" value="SVA31813.1"/>
    <property type="molecule type" value="Genomic_DNA"/>
</dbReference>
<organism evidence="1">
    <name type="scientific">marine metagenome</name>
    <dbReference type="NCBI Taxonomy" id="408172"/>
    <lineage>
        <taxon>unclassified sequences</taxon>
        <taxon>metagenomes</taxon>
        <taxon>ecological metagenomes</taxon>
    </lineage>
</organism>
<proteinExistence type="predicted"/>
<dbReference type="Pfam" id="PF14099">
    <property type="entry name" value="Polysacc_lyase"/>
    <property type="match status" value="1"/>
</dbReference>
<gene>
    <name evidence="1" type="ORF">METZ01_LOCUS84667</name>
</gene>
<protein>
    <submittedName>
        <fullName evidence="1">Uncharacterized protein</fullName>
    </submittedName>
</protein>
<dbReference type="InterPro" id="IPR025975">
    <property type="entry name" value="Polysacc_lyase"/>
</dbReference>